<dbReference type="AlphaFoldDB" id="A0A1B7MPJ9"/>
<sequence>MTVTAEKKTEPRAEFLSLPQELQCYILGFIPWRDILRFTSVCRALHQTYMSSCELQYIVELGGQGLLPLPDINLGDHVPILKRLQLLREKSRAWLRFNIHSSKTISIPKQYYGDQRRFINGHLFFWRNSQPEIFPILPEPSQHTIERDWSRESLCPVDATIVSIDLDVSQNLIATAYVMDETLESDDKRVYIELGALDEDGAPPQAVGRTLFPSELVPIYYYRTHLPTHGRRLIISGKHVALCHCLDIFDHEWWLQIWDWQQSTTSNCILSNTRKSYCPSFSLLGSDRLLVVTGDRLKLYSIENTSQAPPLLACFLLPIPESTRIHWIHPLDNIAYSSRLQMQARQTMWTSDPKDRLLFLNMTGNYHPNLDGPCIIISTRIFFFRELAPVIPWKYWGPLNTRALLSLTSSYDQEYMNGNRVLRSSLTVTDRGWFRWDSECDLRMMDFSPLAVKHHQGSGRVVKEPSTIKVVTGKNEKFVLTTCLPYVEVVSNRKFRADDLASIQFDQDRIYLDRYDPLDLSDQVEVITI</sequence>
<dbReference type="Proteomes" id="UP000092154">
    <property type="component" value="Unassembled WGS sequence"/>
</dbReference>
<dbReference type="InterPro" id="IPR036047">
    <property type="entry name" value="F-box-like_dom_sf"/>
</dbReference>
<protein>
    <recommendedName>
        <fullName evidence="1">F-box domain-containing protein</fullName>
    </recommendedName>
</protein>
<dbReference type="SUPFAM" id="SSF81383">
    <property type="entry name" value="F-box domain"/>
    <property type="match status" value="1"/>
</dbReference>
<dbReference type="InterPro" id="IPR001810">
    <property type="entry name" value="F-box_dom"/>
</dbReference>
<dbReference type="PROSITE" id="PS50181">
    <property type="entry name" value="FBOX"/>
    <property type="match status" value="1"/>
</dbReference>
<dbReference type="OrthoDB" id="2745718at2759"/>
<evidence type="ECO:0000313" key="3">
    <source>
        <dbReference type="Proteomes" id="UP000092154"/>
    </source>
</evidence>
<evidence type="ECO:0000313" key="2">
    <source>
        <dbReference type="EMBL" id="OAX34507.1"/>
    </source>
</evidence>
<reference evidence="2 3" key="1">
    <citation type="submission" date="2016-06" db="EMBL/GenBank/DDBJ databases">
        <title>Comparative genomics of the ectomycorrhizal sister species Rhizopogon vinicolor and Rhizopogon vesiculosus (Basidiomycota: Boletales) reveals a divergence of the mating type B locus.</title>
        <authorList>
            <consortium name="DOE Joint Genome Institute"/>
            <person name="Mujic A.B."/>
            <person name="Kuo A."/>
            <person name="Tritt A."/>
            <person name="Lipzen A."/>
            <person name="Chen C."/>
            <person name="Johnson J."/>
            <person name="Sharma A."/>
            <person name="Barry K."/>
            <person name="Grigoriev I.V."/>
            <person name="Spatafora J.W."/>
        </authorList>
    </citation>
    <scope>NUCLEOTIDE SEQUENCE [LARGE SCALE GENOMIC DNA]</scope>
    <source>
        <strain evidence="2 3">AM-OR11-026</strain>
    </source>
</reference>
<organism evidence="2 3">
    <name type="scientific">Rhizopogon vinicolor AM-OR11-026</name>
    <dbReference type="NCBI Taxonomy" id="1314800"/>
    <lineage>
        <taxon>Eukaryota</taxon>
        <taxon>Fungi</taxon>
        <taxon>Dikarya</taxon>
        <taxon>Basidiomycota</taxon>
        <taxon>Agaricomycotina</taxon>
        <taxon>Agaricomycetes</taxon>
        <taxon>Agaricomycetidae</taxon>
        <taxon>Boletales</taxon>
        <taxon>Suillineae</taxon>
        <taxon>Rhizopogonaceae</taxon>
        <taxon>Rhizopogon</taxon>
    </lineage>
</organism>
<name>A0A1B7MPJ9_9AGAM</name>
<dbReference type="CDD" id="cd09917">
    <property type="entry name" value="F-box_SF"/>
    <property type="match status" value="1"/>
</dbReference>
<feature type="domain" description="F-box" evidence="1">
    <location>
        <begin position="12"/>
        <end position="61"/>
    </location>
</feature>
<proteinExistence type="predicted"/>
<accession>A0A1B7MPJ9</accession>
<keyword evidence="3" id="KW-1185">Reference proteome</keyword>
<evidence type="ECO:0000259" key="1">
    <source>
        <dbReference type="PROSITE" id="PS50181"/>
    </source>
</evidence>
<gene>
    <name evidence="2" type="ORF">K503DRAFT_438580</name>
</gene>
<dbReference type="InParanoid" id="A0A1B7MPJ9"/>
<dbReference type="EMBL" id="KV448603">
    <property type="protein sequence ID" value="OAX34507.1"/>
    <property type="molecule type" value="Genomic_DNA"/>
</dbReference>